<name>A0A1G4I3C2_TRYEQ</name>
<evidence type="ECO:0000256" key="3">
    <source>
        <dbReference type="ARBA" id="ARBA00022927"/>
    </source>
</evidence>
<dbReference type="InterPro" id="IPR016123">
    <property type="entry name" value="Mog1/PsbP_a/b/a-sand"/>
</dbReference>
<gene>
    <name evidence="4" type="ORF">TEOVI_000915700</name>
</gene>
<dbReference type="VEuPathDB" id="TriTrypDB:TEOVI_000915700"/>
<dbReference type="Proteomes" id="UP000195570">
    <property type="component" value="Unassembled WGS sequence"/>
</dbReference>
<dbReference type="PANTHER" id="PTHR15837:SF0">
    <property type="entry name" value="RAN GUANINE NUCLEOTIDE RELEASE FACTOR"/>
    <property type="match status" value="1"/>
</dbReference>
<evidence type="ECO:0000313" key="5">
    <source>
        <dbReference type="Proteomes" id="UP000195570"/>
    </source>
</evidence>
<dbReference type="AlphaFoldDB" id="A0A1G4I3C2"/>
<dbReference type="Gene3D" id="3.40.1000.10">
    <property type="entry name" value="Mog1/PsbP, alpha/beta/alpha sandwich"/>
    <property type="match status" value="1"/>
</dbReference>
<dbReference type="InterPro" id="IPR007681">
    <property type="entry name" value="Mog1"/>
</dbReference>
<dbReference type="Pfam" id="PF04603">
    <property type="entry name" value="Mog1"/>
    <property type="match status" value="1"/>
</dbReference>
<dbReference type="GO" id="GO:0005085">
    <property type="term" value="F:guanyl-nucleotide exchange factor activity"/>
    <property type="evidence" value="ECO:0007669"/>
    <property type="project" value="TreeGrafter"/>
</dbReference>
<evidence type="ECO:0000256" key="2">
    <source>
        <dbReference type="ARBA" id="ARBA00022448"/>
    </source>
</evidence>
<dbReference type="GO" id="GO:0005634">
    <property type="term" value="C:nucleus"/>
    <property type="evidence" value="ECO:0007669"/>
    <property type="project" value="TreeGrafter"/>
</dbReference>
<dbReference type="EMBL" id="CZPT02000501">
    <property type="protein sequence ID" value="SCU66139.1"/>
    <property type="molecule type" value="Genomic_DNA"/>
</dbReference>
<proteinExistence type="inferred from homology"/>
<keyword evidence="3" id="KW-0653">Protein transport</keyword>
<dbReference type="GO" id="GO:0031267">
    <property type="term" value="F:small GTPase binding"/>
    <property type="evidence" value="ECO:0007669"/>
    <property type="project" value="TreeGrafter"/>
</dbReference>
<evidence type="ECO:0000313" key="4">
    <source>
        <dbReference type="EMBL" id="SCU66139.1"/>
    </source>
</evidence>
<organism evidence="4 5">
    <name type="scientific">Trypanosoma equiperdum</name>
    <dbReference type="NCBI Taxonomy" id="5694"/>
    <lineage>
        <taxon>Eukaryota</taxon>
        <taxon>Discoba</taxon>
        <taxon>Euglenozoa</taxon>
        <taxon>Kinetoplastea</taxon>
        <taxon>Metakinetoplastina</taxon>
        <taxon>Trypanosomatida</taxon>
        <taxon>Trypanosomatidae</taxon>
        <taxon>Trypanosoma</taxon>
    </lineage>
</organism>
<dbReference type="GeneID" id="92383091"/>
<accession>A0A1G4I3C2</accession>
<keyword evidence="5" id="KW-1185">Reference proteome</keyword>
<dbReference type="GO" id="GO:0006606">
    <property type="term" value="P:protein import into nucleus"/>
    <property type="evidence" value="ECO:0007669"/>
    <property type="project" value="TreeGrafter"/>
</dbReference>
<dbReference type="RefSeq" id="XP_067077625.1">
    <property type="nucleotide sequence ID" value="XM_067221524.1"/>
</dbReference>
<comment type="similarity">
    <text evidence="1">Belongs to the MOG1 family.</text>
</comment>
<protein>
    <submittedName>
        <fullName evidence="4">Ran-binding protein, putative</fullName>
    </submittedName>
</protein>
<dbReference type="SUPFAM" id="SSF55724">
    <property type="entry name" value="Mog1p/PsbP-like"/>
    <property type="match status" value="1"/>
</dbReference>
<keyword evidence="2" id="KW-0813">Transport</keyword>
<evidence type="ECO:0000256" key="1">
    <source>
        <dbReference type="ARBA" id="ARBA00010307"/>
    </source>
</evidence>
<comment type="caution">
    <text evidence="4">The sequence shown here is derived from an EMBL/GenBank/DDBJ whole genome shotgun (WGS) entry which is preliminary data.</text>
</comment>
<reference evidence="4" key="1">
    <citation type="submission" date="2016-09" db="EMBL/GenBank/DDBJ databases">
        <authorList>
            <person name="Hebert L."/>
            <person name="Moumen B."/>
        </authorList>
    </citation>
    <scope>NUCLEOTIDE SEQUENCE [LARGE SCALE GENOMIC DNA]</scope>
    <source>
        <strain evidence="4">OVI</strain>
    </source>
</reference>
<dbReference type="PANTHER" id="PTHR15837">
    <property type="entry name" value="RAN GUANINE NUCLEOTIDE RELEASE FACTOR"/>
    <property type="match status" value="1"/>
</dbReference>
<sequence length="206" mass="23081">MQEKEVQLYGGAITSSFPATMVDVSDMRQVPDTQEVYTEVETGMCIIIELLAREHEVSNDNCGNYFFIDLAKANGCNTEGYNLKPQHQLHPTDYPLVSQPPSGSVAASGRYCTFGCVISGHQHISKYTNEKGKENDILVVMSVLRFEPPISTDVLISISAPQWIHPESSEARVVQKLRSEEEVTAVMRRILLSFNIRDWGLFVPEE</sequence>